<dbReference type="SMART" id="SM00280">
    <property type="entry name" value="KAZAL"/>
    <property type="match status" value="1"/>
</dbReference>
<keyword evidence="2" id="KW-0964">Secreted</keyword>
<proteinExistence type="predicted"/>
<evidence type="ECO:0000256" key="6">
    <source>
        <dbReference type="SAM" id="SignalP"/>
    </source>
</evidence>
<evidence type="ECO:0000256" key="3">
    <source>
        <dbReference type="ARBA" id="ARBA00022690"/>
    </source>
</evidence>
<keyword evidence="3" id="KW-0646">Protease inhibitor</keyword>
<dbReference type="Proteomes" id="UP000008143">
    <property type="component" value="Chromosome 4"/>
</dbReference>
<dbReference type="InterPro" id="IPR036058">
    <property type="entry name" value="Kazal_dom_sf"/>
</dbReference>
<dbReference type="Gene3D" id="3.30.60.30">
    <property type="match status" value="1"/>
</dbReference>
<feature type="signal peptide" evidence="6">
    <location>
        <begin position="1"/>
        <end position="20"/>
    </location>
</feature>
<evidence type="ECO:0000313" key="9">
    <source>
        <dbReference type="RefSeq" id="XP_031757233.1"/>
    </source>
</evidence>
<dbReference type="SUPFAM" id="SSF100895">
    <property type="entry name" value="Kazal-type serine protease inhibitors"/>
    <property type="match status" value="1"/>
</dbReference>
<organism evidence="8 9">
    <name type="scientific">Xenopus tropicalis</name>
    <name type="common">Western clawed frog</name>
    <name type="synonym">Silurana tropicalis</name>
    <dbReference type="NCBI Taxonomy" id="8364"/>
    <lineage>
        <taxon>Eukaryota</taxon>
        <taxon>Metazoa</taxon>
        <taxon>Chordata</taxon>
        <taxon>Craniata</taxon>
        <taxon>Vertebrata</taxon>
        <taxon>Euteleostomi</taxon>
        <taxon>Amphibia</taxon>
        <taxon>Batrachia</taxon>
        <taxon>Anura</taxon>
        <taxon>Pipoidea</taxon>
        <taxon>Pipidae</taxon>
        <taxon>Xenopodinae</taxon>
        <taxon>Xenopus</taxon>
        <taxon>Silurana</taxon>
    </lineage>
</organism>
<dbReference type="Pfam" id="PF00050">
    <property type="entry name" value="Kazal_1"/>
    <property type="match status" value="1"/>
</dbReference>
<accession>A0A8J1JH78</accession>
<dbReference type="PANTHER" id="PTHR21312">
    <property type="entry name" value="SERINE PROTEASE INHIBITOR"/>
    <property type="match status" value="1"/>
</dbReference>
<dbReference type="OMA" id="ISRMGEC"/>
<evidence type="ECO:0000256" key="5">
    <source>
        <dbReference type="ARBA" id="ARBA00023157"/>
    </source>
</evidence>
<dbReference type="KEGG" id="xtr:116410524"/>
<dbReference type="GO" id="GO:0005576">
    <property type="term" value="C:extracellular region"/>
    <property type="evidence" value="ECO:0007669"/>
    <property type="project" value="UniProtKB-SubCell"/>
</dbReference>
<keyword evidence="6" id="KW-0732">Signal</keyword>
<evidence type="ECO:0000256" key="2">
    <source>
        <dbReference type="ARBA" id="ARBA00022525"/>
    </source>
</evidence>
<keyword evidence="5" id="KW-1015">Disulfide bond</keyword>
<name>A0A8J1JH78_XENTR</name>
<keyword evidence="8" id="KW-1185">Reference proteome</keyword>
<evidence type="ECO:0000313" key="8">
    <source>
        <dbReference type="Proteomes" id="UP000008143"/>
    </source>
</evidence>
<dbReference type="InterPro" id="IPR002350">
    <property type="entry name" value="Kazal_dom"/>
</dbReference>
<reference evidence="9" key="1">
    <citation type="submission" date="2025-08" db="UniProtKB">
        <authorList>
            <consortium name="RefSeq"/>
        </authorList>
    </citation>
    <scope>IDENTIFICATION</scope>
    <source>
        <strain evidence="9">Nigerian</strain>
        <tissue evidence="9">Liver and blood</tissue>
    </source>
</reference>
<keyword evidence="4" id="KW-0722">Serine protease inhibitor</keyword>
<evidence type="ECO:0000256" key="4">
    <source>
        <dbReference type="ARBA" id="ARBA00022900"/>
    </source>
</evidence>
<evidence type="ECO:0000259" key="7">
    <source>
        <dbReference type="PROSITE" id="PS51465"/>
    </source>
</evidence>
<dbReference type="InterPro" id="IPR001239">
    <property type="entry name" value="Prot_inh_Kazal-m"/>
</dbReference>
<protein>
    <submittedName>
        <fullName evidence="9">Trypsin inhibitor ClTI-1-like</fullName>
    </submittedName>
</protein>
<dbReference type="CTD" id="6690"/>
<dbReference type="RefSeq" id="XP_031757233.1">
    <property type="nucleotide sequence ID" value="XM_031901373.1"/>
</dbReference>
<gene>
    <name evidence="9" type="primary">LOC116410524</name>
</gene>
<dbReference type="PANTHER" id="PTHR21312:SF28">
    <property type="entry name" value="OVOINHIBITOR-RELATED"/>
    <property type="match status" value="1"/>
</dbReference>
<feature type="domain" description="Kazal-like" evidence="7">
    <location>
        <begin position="26"/>
        <end position="80"/>
    </location>
</feature>
<evidence type="ECO:0000256" key="1">
    <source>
        <dbReference type="ARBA" id="ARBA00004613"/>
    </source>
</evidence>
<dbReference type="OrthoDB" id="126772at2759"/>
<dbReference type="PROSITE" id="PS51465">
    <property type="entry name" value="KAZAL_2"/>
    <property type="match status" value="1"/>
</dbReference>
<dbReference type="PRINTS" id="PR00290">
    <property type="entry name" value="KAZALINHBTR"/>
</dbReference>
<dbReference type="AlphaFoldDB" id="A0A8J1JH78"/>
<sequence>MNSFLLKALLLGTLAGMVLTAPNAQKAQEPLCSRYGEAPCKLEYNPVCGTDGNTYGNECSLCYENRLRSEKIQIQHVGHC</sequence>
<dbReference type="GO" id="GO:0004867">
    <property type="term" value="F:serine-type endopeptidase inhibitor activity"/>
    <property type="evidence" value="ECO:0007669"/>
    <property type="project" value="UniProtKB-KW"/>
</dbReference>
<comment type="subcellular location">
    <subcellularLocation>
        <location evidence="1">Secreted</location>
    </subcellularLocation>
</comment>
<feature type="chain" id="PRO_5035231356" evidence="6">
    <location>
        <begin position="21"/>
        <end position="80"/>
    </location>
</feature>
<dbReference type="PROSITE" id="PS00282">
    <property type="entry name" value="KAZAL_1"/>
    <property type="match status" value="1"/>
</dbReference>
<dbReference type="GeneID" id="116410524"/>